<dbReference type="InterPro" id="IPR024134">
    <property type="entry name" value="SOD_Cu/Zn_/chaperone"/>
</dbReference>
<dbReference type="WBParaSite" id="SSLN_0000664601-mRNA-1">
    <property type="protein sequence ID" value="SSLN_0000664601-mRNA-1"/>
    <property type="gene ID" value="SSLN_0000664601"/>
</dbReference>
<dbReference type="Pfam" id="PF00080">
    <property type="entry name" value="Sod_Cu"/>
    <property type="match status" value="1"/>
</dbReference>
<gene>
    <name evidence="2" type="ORF">SSLN_LOCUS6444</name>
</gene>
<dbReference type="InterPro" id="IPR036423">
    <property type="entry name" value="SOD-like_Cu/Zn_dom_sf"/>
</dbReference>
<feature type="domain" description="Superoxide dismutase copper/zinc binding" evidence="1">
    <location>
        <begin position="18"/>
        <end position="150"/>
    </location>
</feature>
<dbReference type="AlphaFoldDB" id="A0A183SQE6"/>
<organism evidence="4">
    <name type="scientific">Schistocephalus solidus</name>
    <name type="common">Tapeworm</name>
    <dbReference type="NCBI Taxonomy" id="70667"/>
    <lineage>
        <taxon>Eukaryota</taxon>
        <taxon>Metazoa</taxon>
        <taxon>Spiralia</taxon>
        <taxon>Lophotrochozoa</taxon>
        <taxon>Platyhelminthes</taxon>
        <taxon>Cestoda</taxon>
        <taxon>Eucestoda</taxon>
        <taxon>Diphyllobothriidea</taxon>
        <taxon>Diphyllobothriidae</taxon>
        <taxon>Schistocephalus</taxon>
    </lineage>
</organism>
<accession>A0A183SQE6</accession>
<dbReference type="InterPro" id="IPR001424">
    <property type="entry name" value="SOD_Cu_Zn_dom"/>
</dbReference>
<dbReference type="EMBL" id="UYSU01033692">
    <property type="protein sequence ID" value="VDL92829.1"/>
    <property type="molecule type" value="Genomic_DNA"/>
</dbReference>
<dbReference type="Gene3D" id="2.60.40.200">
    <property type="entry name" value="Superoxide dismutase, copper/zinc binding domain"/>
    <property type="match status" value="1"/>
</dbReference>
<dbReference type="Proteomes" id="UP000275846">
    <property type="component" value="Unassembled WGS sequence"/>
</dbReference>
<dbReference type="GO" id="GO:0005507">
    <property type="term" value="F:copper ion binding"/>
    <property type="evidence" value="ECO:0007669"/>
    <property type="project" value="InterPro"/>
</dbReference>
<sequence length="153" mass="16402">MKTCIQARAVFLMPPYPGELHIVQQAKGIRLVGCLTGFPPNSLHGFHVHEYGETGHDCLDAGPHYNPLKNPHGGIQSAVRHVGDLGNLRSDANGLLCASNYYPETDLTGRHGVLGRTLVIHEREDDLGMAGTPDSQATGSSGRRLSCAVINPI</sequence>
<dbReference type="CDD" id="cd00305">
    <property type="entry name" value="Cu-Zn_Superoxide_Dismutase"/>
    <property type="match status" value="1"/>
</dbReference>
<dbReference type="PRINTS" id="PR00068">
    <property type="entry name" value="CUZNDISMTASE"/>
</dbReference>
<protein>
    <submittedName>
        <fullName evidence="4">Sod_Cu domain-containing protein</fullName>
    </submittedName>
</protein>
<dbReference type="OrthoDB" id="2015551at2759"/>
<name>A0A183SQE6_SCHSO</name>
<dbReference type="PANTHER" id="PTHR10003">
    <property type="entry name" value="SUPEROXIDE DISMUTASE CU-ZN -RELATED"/>
    <property type="match status" value="1"/>
</dbReference>
<evidence type="ECO:0000313" key="3">
    <source>
        <dbReference type="Proteomes" id="UP000275846"/>
    </source>
</evidence>
<dbReference type="SUPFAM" id="SSF49329">
    <property type="entry name" value="Cu,Zn superoxide dismutase-like"/>
    <property type="match status" value="1"/>
</dbReference>
<evidence type="ECO:0000259" key="1">
    <source>
        <dbReference type="Pfam" id="PF00080"/>
    </source>
</evidence>
<dbReference type="STRING" id="70667.A0A183SQE6"/>
<dbReference type="GO" id="GO:0006801">
    <property type="term" value="P:superoxide metabolic process"/>
    <property type="evidence" value="ECO:0007669"/>
    <property type="project" value="InterPro"/>
</dbReference>
<proteinExistence type="predicted"/>
<keyword evidence="3" id="KW-1185">Reference proteome</keyword>
<evidence type="ECO:0000313" key="4">
    <source>
        <dbReference type="WBParaSite" id="SSLN_0000664601-mRNA-1"/>
    </source>
</evidence>
<evidence type="ECO:0000313" key="2">
    <source>
        <dbReference type="EMBL" id="VDL92829.1"/>
    </source>
</evidence>
<reference evidence="2 3" key="2">
    <citation type="submission" date="2018-11" db="EMBL/GenBank/DDBJ databases">
        <authorList>
            <consortium name="Pathogen Informatics"/>
        </authorList>
    </citation>
    <scope>NUCLEOTIDE SEQUENCE [LARGE SCALE GENOMIC DNA]</scope>
    <source>
        <strain evidence="2 3">NST_G2</strain>
    </source>
</reference>
<reference evidence="4" key="1">
    <citation type="submission" date="2016-06" db="UniProtKB">
        <authorList>
            <consortium name="WormBaseParasite"/>
        </authorList>
    </citation>
    <scope>IDENTIFICATION</scope>
</reference>